<evidence type="ECO:0000256" key="2">
    <source>
        <dbReference type="ARBA" id="ARBA00023306"/>
    </source>
</evidence>
<sequence>MDCGAVDSEKWVISGIALRSPLKPIFTKSVEKRDFEEEEFSTTPTSAESRIPRKLPCPPAPKKRKPAGSSRCHYSGVREFFNPPDLDTIFIRRVHGA</sequence>
<evidence type="ECO:0008006" key="7">
    <source>
        <dbReference type="Google" id="ProtNLM"/>
    </source>
</evidence>
<dbReference type="STRING" id="429701.A0A2G9FZ28"/>
<dbReference type="AlphaFoldDB" id="A0A2G9FZ28"/>
<organism evidence="4 6">
    <name type="scientific">Handroanthus impetiginosus</name>
    <dbReference type="NCBI Taxonomy" id="429701"/>
    <lineage>
        <taxon>Eukaryota</taxon>
        <taxon>Viridiplantae</taxon>
        <taxon>Streptophyta</taxon>
        <taxon>Embryophyta</taxon>
        <taxon>Tracheophyta</taxon>
        <taxon>Spermatophyta</taxon>
        <taxon>Magnoliopsida</taxon>
        <taxon>eudicotyledons</taxon>
        <taxon>Gunneridae</taxon>
        <taxon>Pentapetalae</taxon>
        <taxon>asterids</taxon>
        <taxon>lamiids</taxon>
        <taxon>Lamiales</taxon>
        <taxon>Bignoniaceae</taxon>
        <taxon>Crescentiina</taxon>
        <taxon>Tabebuia alliance</taxon>
        <taxon>Handroanthus</taxon>
    </lineage>
</organism>
<keyword evidence="2" id="KW-0131">Cell cycle</keyword>
<evidence type="ECO:0000256" key="3">
    <source>
        <dbReference type="SAM" id="MobiDB-lite"/>
    </source>
</evidence>
<dbReference type="InterPro" id="IPR040389">
    <property type="entry name" value="SMR"/>
</dbReference>
<dbReference type="GO" id="GO:0032875">
    <property type="term" value="P:regulation of DNA endoreduplication"/>
    <property type="evidence" value="ECO:0007669"/>
    <property type="project" value="InterPro"/>
</dbReference>
<dbReference type="GO" id="GO:0004860">
    <property type="term" value="F:protein kinase inhibitor activity"/>
    <property type="evidence" value="ECO:0007669"/>
    <property type="project" value="UniProtKB-KW"/>
</dbReference>
<protein>
    <recommendedName>
        <fullName evidence="7">Cyclin-dependent protein kinase inhibitor SMR3</fullName>
    </recommendedName>
</protein>
<dbReference type="EMBL" id="NKXS01008654">
    <property type="protein sequence ID" value="PIM98191.1"/>
    <property type="molecule type" value="Genomic_DNA"/>
</dbReference>
<evidence type="ECO:0000256" key="1">
    <source>
        <dbReference type="ARBA" id="ARBA00023013"/>
    </source>
</evidence>
<reference evidence="4" key="3">
    <citation type="journal article" date="2018" name="Gigascience">
        <title>Genome assembly of the pink ipe (Handroanthus impetiginosus, Bignoniaceae), a highly-valued ecologically keystone neotropical timber forest tree.</title>
        <authorList>
            <person name="Silva-Junior O.B."/>
            <person name="Novaes E."/>
            <person name="Grattapaglia D."/>
            <person name="Collevatti R.G."/>
        </authorList>
    </citation>
    <scope>NUCLEOTIDE SEQUENCE [LARGE SCALE GENOMIC DNA]</scope>
    <source>
        <strain evidence="4">UFG-1</strain>
        <tissue evidence="4">Leaf</tissue>
    </source>
</reference>
<keyword evidence="1" id="KW-0649">Protein kinase inhibitor</keyword>
<reference evidence="6" key="2">
    <citation type="journal article" date="2018" name="Gigascience">
        <title>Genome assembly of the Pink Ipe (Handroanthus impetiginosus, Bignoniaceae), a highly valued, ecologically keystone Neotropical timber forest tree.</title>
        <authorList>
            <person name="Silva-Junior O.B."/>
            <person name="Grattapaglia D."/>
            <person name="Novaes E."/>
            <person name="Collevatti R.G."/>
        </authorList>
    </citation>
    <scope>NUCLEOTIDE SEQUENCE [LARGE SCALE GENOMIC DNA]</scope>
    <source>
        <strain evidence="6">cv. UFG-1</strain>
    </source>
</reference>
<dbReference type="EMBL" id="NKXS01003363">
    <property type="protein sequence ID" value="PIN09983.1"/>
    <property type="molecule type" value="Genomic_DNA"/>
</dbReference>
<accession>A0A2G9FZ28</accession>
<evidence type="ECO:0000313" key="5">
    <source>
        <dbReference type="EMBL" id="PIN09983.1"/>
    </source>
</evidence>
<reference evidence="4" key="1">
    <citation type="submission" date="2017-07" db="EMBL/GenBank/DDBJ databases">
        <authorList>
            <person name="Sun Z.S."/>
            <person name="Albrecht U."/>
            <person name="Echele G."/>
            <person name="Lee C.C."/>
        </authorList>
    </citation>
    <scope>NUCLEOTIDE SEQUENCE</scope>
    <source>
        <strain evidence="4">UFG-1</strain>
        <tissue evidence="4">Leaf</tissue>
    </source>
</reference>
<gene>
    <name evidence="5" type="ORF">CDL12_17428</name>
    <name evidence="4" type="ORF">CDL12_29330</name>
</gene>
<evidence type="ECO:0000313" key="4">
    <source>
        <dbReference type="EMBL" id="PIM98191.1"/>
    </source>
</evidence>
<keyword evidence="6" id="KW-1185">Reference proteome</keyword>
<dbReference type="PANTHER" id="PTHR33142">
    <property type="entry name" value="CYCLIN-DEPENDENT PROTEIN KINASE INHIBITOR SMR13"/>
    <property type="match status" value="1"/>
</dbReference>
<feature type="region of interest" description="Disordered" evidence="3">
    <location>
        <begin position="36"/>
        <end position="70"/>
    </location>
</feature>
<dbReference type="Proteomes" id="UP000231279">
    <property type="component" value="Unassembled WGS sequence"/>
</dbReference>
<evidence type="ECO:0000313" key="6">
    <source>
        <dbReference type="Proteomes" id="UP000231279"/>
    </source>
</evidence>
<dbReference type="PANTHER" id="PTHR33142:SF48">
    <property type="entry name" value="CYCLIN-DEPENDENT PROTEIN KINASE INHIBITOR SMR15"/>
    <property type="match status" value="1"/>
</dbReference>
<comment type="caution">
    <text evidence="4">The sequence shown here is derived from an EMBL/GenBank/DDBJ whole genome shotgun (WGS) entry which is preliminary data.</text>
</comment>
<dbReference type="OrthoDB" id="1302889at2759"/>
<proteinExistence type="predicted"/>
<name>A0A2G9FZ28_9LAMI</name>